<evidence type="ECO:0000313" key="2">
    <source>
        <dbReference type="EMBL" id="VDK56325.1"/>
    </source>
</evidence>
<feature type="compositionally biased region" description="Polar residues" evidence="1">
    <location>
        <begin position="30"/>
        <end position="42"/>
    </location>
</feature>
<reference evidence="4" key="1">
    <citation type="submission" date="2017-02" db="UniProtKB">
        <authorList>
            <consortium name="WormBaseParasite"/>
        </authorList>
    </citation>
    <scope>IDENTIFICATION</scope>
</reference>
<feature type="compositionally biased region" description="Polar residues" evidence="1">
    <location>
        <begin position="188"/>
        <end position="203"/>
    </location>
</feature>
<evidence type="ECO:0000313" key="3">
    <source>
        <dbReference type="Proteomes" id="UP000267096"/>
    </source>
</evidence>
<evidence type="ECO:0000313" key="4">
    <source>
        <dbReference type="WBParaSite" id="ASIM_0001649301-mRNA-1"/>
    </source>
</evidence>
<feature type="region of interest" description="Disordered" evidence="1">
    <location>
        <begin position="28"/>
        <end position="149"/>
    </location>
</feature>
<proteinExistence type="predicted"/>
<evidence type="ECO:0000256" key="1">
    <source>
        <dbReference type="SAM" id="MobiDB-lite"/>
    </source>
</evidence>
<accession>A0A0M3K6A2</accession>
<feature type="compositionally biased region" description="Polar residues" evidence="1">
    <location>
        <begin position="129"/>
        <end position="146"/>
    </location>
</feature>
<reference evidence="2 3" key="2">
    <citation type="submission" date="2018-11" db="EMBL/GenBank/DDBJ databases">
        <authorList>
            <consortium name="Pathogen Informatics"/>
        </authorList>
    </citation>
    <scope>NUCLEOTIDE SEQUENCE [LARGE SCALE GENOMIC DNA]</scope>
</reference>
<gene>
    <name evidence="2" type="ORF">ASIM_LOCUS15900</name>
</gene>
<protein>
    <submittedName>
        <fullName evidence="4">LD16921p (inferred by orthology to a D. melanogaster protein)</fullName>
    </submittedName>
</protein>
<name>A0A0M3K6A2_ANISI</name>
<dbReference type="OrthoDB" id="5831295at2759"/>
<feature type="compositionally biased region" description="Low complexity" evidence="1">
    <location>
        <begin position="74"/>
        <end position="93"/>
    </location>
</feature>
<organism evidence="4">
    <name type="scientific">Anisakis simplex</name>
    <name type="common">Herring worm</name>
    <dbReference type="NCBI Taxonomy" id="6269"/>
    <lineage>
        <taxon>Eukaryota</taxon>
        <taxon>Metazoa</taxon>
        <taxon>Ecdysozoa</taxon>
        <taxon>Nematoda</taxon>
        <taxon>Chromadorea</taxon>
        <taxon>Rhabditida</taxon>
        <taxon>Spirurina</taxon>
        <taxon>Ascaridomorpha</taxon>
        <taxon>Ascaridoidea</taxon>
        <taxon>Anisakidae</taxon>
        <taxon>Anisakis</taxon>
        <taxon>Anisakis simplex complex</taxon>
    </lineage>
</organism>
<dbReference type="WBParaSite" id="ASIM_0001649301-mRNA-1">
    <property type="protein sequence ID" value="ASIM_0001649301-mRNA-1"/>
    <property type="gene ID" value="ASIM_0001649301"/>
</dbReference>
<sequence>MSGSCDIIKQKNASLSAENHSLKRIKSESFAANVTSQQQSRSPYDPSSVPAPPSGSWIQSPSGALPSVLSPYGPSTSTSPQLAQTASQQQHQQRCGPPSAPSKYGGPGTPATPSNAQNPPSIGPAIGTSPGSTGNALQTSVQQQGSVEAVSVSGETFDGSAPYTPASVGSLSGSAHLNNVSSSVTSTGTCENSATTATPQTTGSAATTNNCLNELSSSLNIGQIDDFFDDLIFSDAKMSSAAEMQKYLNEDFLAGSGLAEINAALKCESDVSRTITDAQDWNDVAQVIAEQS</sequence>
<dbReference type="AlphaFoldDB" id="A0A0M3K6A2"/>
<dbReference type="Proteomes" id="UP000267096">
    <property type="component" value="Unassembled WGS sequence"/>
</dbReference>
<feature type="region of interest" description="Disordered" evidence="1">
    <location>
        <begin position="181"/>
        <end position="203"/>
    </location>
</feature>
<feature type="compositionally biased region" description="Polar residues" evidence="1">
    <location>
        <begin position="111"/>
        <end position="120"/>
    </location>
</feature>
<dbReference type="EMBL" id="UYRR01032647">
    <property type="protein sequence ID" value="VDK56325.1"/>
    <property type="molecule type" value="Genomic_DNA"/>
</dbReference>
<keyword evidence="3" id="KW-1185">Reference proteome</keyword>